<dbReference type="Pfam" id="PF07632">
    <property type="entry name" value="Sde182_NH-like"/>
    <property type="match status" value="1"/>
</dbReference>
<feature type="domain" description="Cellulose-binding Sde182 nucleoside hydrolase-like" evidence="2">
    <location>
        <begin position="59"/>
        <end position="354"/>
    </location>
</feature>
<dbReference type="InterPro" id="IPR048527">
    <property type="entry name" value="Sde182_C"/>
</dbReference>
<feature type="domain" description="Cellulose-binding Sde182 C-terminal" evidence="3">
    <location>
        <begin position="429"/>
        <end position="509"/>
    </location>
</feature>
<organism evidence="4 5">
    <name type="scientific">Acrocarpospora macrocephala</name>
    <dbReference type="NCBI Taxonomy" id="150177"/>
    <lineage>
        <taxon>Bacteria</taxon>
        <taxon>Bacillati</taxon>
        <taxon>Actinomycetota</taxon>
        <taxon>Actinomycetes</taxon>
        <taxon>Streptosporangiales</taxon>
        <taxon>Streptosporangiaceae</taxon>
        <taxon>Acrocarpospora</taxon>
    </lineage>
</organism>
<dbReference type="AlphaFoldDB" id="A0A5M3WU82"/>
<proteinExistence type="predicted"/>
<dbReference type="InterPro" id="IPR036452">
    <property type="entry name" value="Ribo_hydro-like"/>
</dbReference>
<feature type="signal peptide" evidence="1">
    <location>
        <begin position="1"/>
        <end position="33"/>
    </location>
</feature>
<evidence type="ECO:0000259" key="2">
    <source>
        <dbReference type="Pfam" id="PF07632"/>
    </source>
</evidence>
<name>A0A5M3WU82_9ACTN</name>
<dbReference type="Gene3D" id="2.60.40.10">
    <property type="entry name" value="Immunoglobulins"/>
    <property type="match status" value="1"/>
</dbReference>
<dbReference type="InterPro" id="IPR013783">
    <property type="entry name" value="Ig-like_fold"/>
</dbReference>
<evidence type="ECO:0000313" key="5">
    <source>
        <dbReference type="Proteomes" id="UP000331127"/>
    </source>
</evidence>
<protein>
    <recommendedName>
        <fullName evidence="6">DUF1593 domain-containing protein</fullName>
    </recommendedName>
</protein>
<dbReference type="Proteomes" id="UP000331127">
    <property type="component" value="Unassembled WGS sequence"/>
</dbReference>
<evidence type="ECO:0000256" key="1">
    <source>
        <dbReference type="SAM" id="SignalP"/>
    </source>
</evidence>
<reference evidence="4 5" key="1">
    <citation type="submission" date="2019-10" db="EMBL/GenBank/DDBJ databases">
        <title>Whole genome shotgun sequence of Acrocarpospora macrocephala NBRC 16266.</title>
        <authorList>
            <person name="Ichikawa N."/>
            <person name="Kimura A."/>
            <person name="Kitahashi Y."/>
            <person name="Komaki H."/>
            <person name="Oguchi A."/>
        </authorList>
    </citation>
    <scope>NUCLEOTIDE SEQUENCE [LARGE SCALE GENOMIC DNA]</scope>
    <source>
        <strain evidence="4 5">NBRC 16266</strain>
    </source>
</reference>
<dbReference type="RefSeq" id="WP_170322734.1">
    <property type="nucleotide sequence ID" value="NZ_BAAAHL010000021.1"/>
</dbReference>
<gene>
    <name evidence="4" type="ORF">Amac_060610</name>
</gene>
<dbReference type="InterPro" id="IPR011483">
    <property type="entry name" value="Sde182_NH-like"/>
</dbReference>
<sequence length="511" mass="57309">MRTRKPRSIAGRILPVAAAGALAAALLAVPAHADPDDRASAFAKACRHAGEHANQDKPRVIVTQDGEVDDMDSSIRFLYYANEFDIAGIIYSSSRFHWAGDGGSVAPFRWTGTDWVNQYIDLYAQLYPNLKKHADGYPTPAALRSLYKIGNIENVSEMTKVTEGSEWIRKVILDNKPGPLYAQAWGGLNTIARALKSIQEEYEGTSQWPAIQQKVSDKLVIYNILNQDATLADYIKPNWPQVKIIDNQSQFWSFAYQWKSNVPEPFQYTLRAPYMEANFLNGHGELFQQYRTYRDGKPTPGDDQNNRWRPEQNLTYDVHDFISEGDSPAYMYLFDFNGLRSSEDPTYGGWGGRFAPNASGWIDTSDVNPYSSTATNQRRYPQTRWVEDIQNDFAARADWGMTRKYSQANHNPEASVKEGLDLTCKAGSTVTLRGKGKDPDHDRLSYKWWQYTDADTYPGAVELTGADTPSVSFTVPADAAPGSTIHLILEVKDDGTPALKHYQRVVITVSG</sequence>
<evidence type="ECO:0000313" key="4">
    <source>
        <dbReference type="EMBL" id="GES12464.1"/>
    </source>
</evidence>
<accession>A0A5M3WU82</accession>
<dbReference type="GO" id="GO:0005975">
    <property type="term" value="P:carbohydrate metabolic process"/>
    <property type="evidence" value="ECO:0007669"/>
    <property type="project" value="UniProtKB-ARBA"/>
</dbReference>
<comment type="caution">
    <text evidence="4">The sequence shown here is derived from an EMBL/GenBank/DDBJ whole genome shotgun (WGS) entry which is preliminary data.</text>
</comment>
<keyword evidence="1" id="KW-0732">Signal</keyword>
<keyword evidence="5" id="KW-1185">Reference proteome</keyword>
<feature type="chain" id="PRO_5024375976" description="DUF1593 domain-containing protein" evidence="1">
    <location>
        <begin position="34"/>
        <end position="511"/>
    </location>
</feature>
<dbReference type="EMBL" id="BLAE01000036">
    <property type="protein sequence ID" value="GES12464.1"/>
    <property type="molecule type" value="Genomic_DNA"/>
</dbReference>
<dbReference type="Pfam" id="PF21027">
    <property type="entry name" value="Sde0182_C"/>
    <property type="match status" value="1"/>
</dbReference>
<dbReference type="GO" id="GO:0016799">
    <property type="term" value="F:hydrolase activity, hydrolyzing N-glycosyl compounds"/>
    <property type="evidence" value="ECO:0007669"/>
    <property type="project" value="InterPro"/>
</dbReference>
<evidence type="ECO:0008006" key="6">
    <source>
        <dbReference type="Google" id="ProtNLM"/>
    </source>
</evidence>
<dbReference type="Gene3D" id="3.90.245.10">
    <property type="entry name" value="Ribonucleoside hydrolase-like"/>
    <property type="match status" value="1"/>
</dbReference>
<evidence type="ECO:0000259" key="3">
    <source>
        <dbReference type="Pfam" id="PF21027"/>
    </source>
</evidence>